<proteinExistence type="predicted"/>
<evidence type="ECO:0000313" key="2">
    <source>
        <dbReference type="Proteomes" id="UP000502179"/>
    </source>
</evidence>
<dbReference type="Gene3D" id="6.10.340.10">
    <property type="match status" value="1"/>
</dbReference>
<gene>
    <name evidence="1" type="ORF">G4V39_01725</name>
</gene>
<organism evidence="1 2">
    <name type="scientific">Thermosulfuriphilus ammonigenes</name>
    <dbReference type="NCBI Taxonomy" id="1936021"/>
    <lineage>
        <taxon>Bacteria</taxon>
        <taxon>Pseudomonadati</taxon>
        <taxon>Thermodesulfobacteriota</taxon>
        <taxon>Thermodesulfobacteria</taxon>
        <taxon>Thermodesulfobacteriales</taxon>
        <taxon>Thermodesulfobacteriaceae</taxon>
        <taxon>Thermosulfuriphilus</taxon>
    </lineage>
</organism>
<dbReference type="EMBL" id="CP048877">
    <property type="protein sequence ID" value="QIJ71068.1"/>
    <property type="molecule type" value="Genomic_DNA"/>
</dbReference>
<sequence length="273" mass="29965">MKLGGMSLANKVALFFLLVIGLSIISLVITVQKYHQKELLSRARATAAYFIGVPRFANSVKGLWAQDTSIVPTVATVTAYRNAQELTLHRLHDPDLAKALAKTIGASGIEIKLNGPLPQLPPSGESWSYEKGTFHYQKLLTVEKGCLSCHQNGGTRPYLHLGEAVGVISVSIYGQGIWQALSSAFSVWNAAFFLVAVLALYVLVRFELISPLTDLNKKVEMMSVGDLDVDLGVSGLEEKDVKDELLRLAIAIERLRKSQKTMERLLDEEGLLE</sequence>
<name>A0A6G7PUF1_9BACT</name>
<dbReference type="RefSeq" id="WP_166031290.1">
    <property type="nucleotide sequence ID" value="NZ_CP048877.1"/>
</dbReference>
<dbReference type="GO" id="GO:0007165">
    <property type="term" value="P:signal transduction"/>
    <property type="evidence" value="ECO:0007669"/>
    <property type="project" value="InterPro"/>
</dbReference>
<accession>A0A6G7PUF1</accession>
<keyword evidence="2" id="KW-1185">Reference proteome</keyword>
<reference evidence="1 2" key="1">
    <citation type="submission" date="2020-02" db="EMBL/GenBank/DDBJ databases">
        <title>Genome analysis of Thermosulfuriphilus ammonigenes ST65T, an anaerobic thermophilic chemolithoautotrophic bacterium isolated from a deep-sea hydrothermal vent.</title>
        <authorList>
            <person name="Slobodkina G."/>
            <person name="Allioux M."/>
            <person name="Merkel A."/>
            <person name="Alain K."/>
            <person name="Jebbar M."/>
            <person name="Slobodkin A."/>
        </authorList>
    </citation>
    <scope>NUCLEOTIDE SEQUENCE [LARGE SCALE GENOMIC DNA]</scope>
    <source>
        <strain evidence="1 2">ST65</strain>
    </source>
</reference>
<protein>
    <submittedName>
        <fullName evidence="1">Uncharacterized protein</fullName>
    </submittedName>
</protein>
<dbReference type="PROSITE" id="PS50885">
    <property type="entry name" value="HAMP"/>
    <property type="match status" value="1"/>
</dbReference>
<dbReference type="Proteomes" id="UP000502179">
    <property type="component" value="Chromosome"/>
</dbReference>
<dbReference type="GO" id="GO:0016020">
    <property type="term" value="C:membrane"/>
    <property type="evidence" value="ECO:0007669"/>
    <property type="project" value="InterPro"/>
</dbReference>
<dbReference type="InterPro" id="IPR003660">
    <property type="entry name" value="HAMP_dom"/>
</dbReference>
<evidence type="ECO:0000313" key="1">
    <source>
        <dbReference type="EMBL" id="QIJ71068.1"/>
    </source>
</evidence>
<dbReference type="AlphaFoldDB" id="A0A6G7PUF1"/>
<dbReference type="CDD" id="cd06225">
    <property type="entry name" value="HAMP"/>
    <property type="match status" value="1"/>
</dbReference>
<dbReference type="KEGG" id="tav:G4V39_01725"/>